<evidence type="ECO:0000313" key="7">
    <source>
        <dbReference type="Ensembl" id="ENSSHAP00000030702.1"/>
    </source>
</evidence>
<gene>
    <name evidence="7" type="primary">TSPAN32</name>
</gene>
<dbReference type="FunCoup" id="A0A7N4V0R7">
    <property type="interactions" value="14"/>
</dbReference>
<protein>
    <recommendedName>
        <fullName evidence="9">Tetraspanin 32</fullName>
    </recommendedName>
</protein>
<reference evidence="7 8" key="1">
    <citation type="journal article" date="2011" name="Proc. Natl. Acad. Sci. U.S.A.">
        <title>Genetic diversity and population structure of the endangered marsupial Sarcophilus harrisii (Tasmanian devil).</title>
        <authorList>
            <person name="Miller W."/>
            <person name="Hayes V.M."/>
            <person name="Ratan A."/>
            <person name="Petersen D.C."/>
            <person name="Wittekindt N.E."/>
            <person name="Miller J."/>
            <person name="Walenz B."/>
            <person name="Knight J."/>
            <person name="Qi J."/>
            <person name="Zhao F."/>
            <person name="Wang Q."/>
            <person name="Bedoya-Reina O.C."/>
            <person name="Katiyar N."/>
            <person name="Tomsho L.P."/>
            <person name="Kasson L.M."/>
            <person name="Hardie R.A."/>
            <person name="Woodbridge P."/>
            <person name="Tindall E.A."/>
            <person name="Bertelsen M.F."/>
            <person name="Dixon D."/>
            <person name="Pyecroft S."/>
            <person name="Helgen K.M."/>
            <person name="Lesk A.M."/>
            <person name="Pringle T.H."/>
            <person name="Patterson N."/>
            <person name="Zhang Y."/>
            <person name="Kreiss A."/>
            <person name="Woods G.M."/>
            <person name="Jones M.E."/>
            <person name="Schuster S.C."/>
        </authorList>
    </citation>
    <scope>NUCLEOTIDE SEQUENCE [LARGE SCALE GENOMIC DNA]</scope>
</reference>
<accession>A0A7N4V0R7</accession>
<evidence type="ECO:0000256" key="5">
    <source>
        <dbReference type="SAM" id="MobiDB-lite"/>
    </source>
</evidence>
<feature type="compositionally biased region" description="Pro residues" evidence="5">
    <location>
        <begin position="202"/>
        <end position="212"/>
    </location>
</feature>
<dbReference type="AlphaFoldDB" id="A0A7N4V0R7"/>
<keyword evidence="2 6" id="KW-0812">Transmembrane</keyword>
<evidence type="ECO:0000313" key="8">
    <source>
        <dbReference type="Proteomes" id="UP000007648"/>
    </source>
</evidence>
<evidence type="ECO:0000256" key="2">
    <source>
        <dbReference type="ARBA" id="ARBA00022692"/>
    </source>
</evidence>
<dbReference type="Ensembl" id="ENSSHAT00000049133.1">
    <property type="protein sequence ID" value="ENSSHAP00000030702.1"/>
    <property type="gene ID" value="ENSSHAG00000024504.1"/>
</dbReference>
<dbReference type="GO" id="GO:0016020">
    <property type="term" value="C:membrane"/>
    <property type="evidence" value="ECO:0007669"/>
    <property type="project" value="UniProtKB-SubCell"/>
</dbReference>
<evidence type="ECO:0008006" key="9">
    <source>
        <dbReference type="Google" id="ProtNLM"/>
    </source>
</evidence>
<dbReference type="InParanoid" id="A0A7N4V0R7"/>
<dbReference type="InterPro" id="IPR008952">
    <property type="entry name" value="Tetraspanin_EC2_sf"/>
</dbReference>
<feature type="region of interest" description="Disordered" evidence="5">
    <location>
        <begin position="198"/>
        <end position="251"/>
    </location>
</feature>
<feature type="transmembrane region" description="Helical" evidence="6">
    <location>
        <begin position="76"/>
        <end position="99"/>
    </location>
</feature>
<comment type="subcellular location">
    <subcellularLocation>
        <location evidence="1">Membrane</location>
        <topology evidence="1">Multi-pass membrane protein</topology>
    </subcellularLocation>
</comment>
<reference evidence="7" key="2">
    <citation type="submission" date="2025-08" db="UniProtKB">
        <authorList>
            <consortium name="Ensembl"/>
        </authorList>
    </citation>
    <scope>IDENTIFICATION</scope>
</reference>
<name>A0A7N4V0R7_SARHA</name>
<dbReference type="InterPro" id="IPR018499">
    <property type="entry name" value="Tetraspanin/Peripherin"/>
</dbReference>
<keyword evidence="4 6" id="KW-0472">Membrane</keyword>
<evidence type="ECO:0000256" key="4">
    <source>
        <dbReference type="ARBA" id="ARBA00023136"/>
    </source>
</evidence>
<dbReference type="Gene3D" id="1.10.1450.10">
    <property type="entry name" value="Tetraspanin"/>
    <property type="match status" value="1"/>
</dbReference>
<reference evidence="7" key="3">
    <citation type="submission" date="2025-09" db="UniProtKB">
        <authorList>
            <consortium name="Ensembl"/>
        </authorList>
    </citation>
    <scope>IDENTIFICATION</scope>
</reference>
<evidence type="ECO:0000256" key="6">
    <source>
        <dbReference type="SAM" id="Phobius"/>
    </source>
</evidence>
<feature type="transmembrane region" description="Helical" evidence="6">
    <location>
        <begin position="45"/>
        <end position="70"/>
    </location>
</feature>
<dbReference type="GeneTree" id="ENSGT00390000003287"/>
<evidence type="ECO:0000256" key="3">
    <source>
        <dbReference type="ARBA" id="ARBA00022989"/>
    </source>
</evidence>
<dbReference type="Pfam" id="PF00335">
    <property type="entry name" value="Tetraspanin"/>
    <property type="match status" value="1"/>
</dbReference>
<keyword evidence="8" id="KW-1185">Reference proteome</keyword>
<sequence length="251" mass="27399">MDLGPWVQLLSLSMGALTALGRFGDRFVVLLAVSPEKDPYGPMHHLAFSLGIFLTLLLTLGVVLSILAVVREAKGLMAGGFLSFTLVFLVAVQVTFWRYREPSQVEDTMLDTYDLAYEQATRNVSDIWWQKLVAIHDTFGCCGKSSPLSWLGQEEKDLCKAVRQRAGCLREISSFVREHLSLVSLLFGVTLAFMVPTTPAQPKTPTPPPAGLGPPEGGRAAKSKKPRGLPELHQTQACVLQTGRLRPQGGP</sequence>
<evidence type="ECO:0000256" key="1">
    <source>
        <dbReference type="ARBA" id="ARBA00004141"/>
    </source>
</evidence>
<keyword evidence="3 6" id="KW-1133">Transmembrane helix</keyword>
<dbReference type="SUPFAM" id="SSF48652">
    <property type="entry name" value="Tetraspanin"/>
    <property type="match status" value="1"/>
</dbReference>
<proteinExistence type="predicted"/>
<organism evidence="7 8">
    <name type="scientific">Sarcophilus harrisii</name>
    <name type="common">Tasmanian devil</name>
    <name type="synonym">Sarcophilus laniarius</name>
    <dbReference type="NCBI Taxonomy" id="9305"/>
    <lineage>
        <taxon>Eukaryota</taxon>
        <taxon>Metazoa</taxon>
        <taxon>Chordata</taxon>
        <taxon>Craniata</taxon>
        <taxon>Vertebrata</taxon>
        <taxon>Euteleostomi</taxon>
        <taxon>Mammalia</taxon>
        <taxon>Metatheria</taxon>
        <taxon>Dasyuromorphia</taxon>
        <taxon>Dasyuridae</taxon>
        <taxon>Sarcophilus</taxon>
    </lineage>
</organism>
<dbReference type="Proteomes" id="UP000007648">
    <property type="component" value="Unassembled WGS sequence"/>
</dbReference>